<feature type="domain" description="FAD/NAD(P)-binding" evidence="4">
    <location>
        <begin position="8"/>
        <end position="282"/>
    </location>
</feature>
<evidence type="ECO:0000259" key="4">
    <source>
        <dbReference type="Pfam" id="PF07992"/>
    </source>
</evidence>
<dbReference type="AlphaFoldDB" id="A0A4Q7UV44"/>
<evidence type="ECO:0000256" key="2">
    <source>
        <dbReference type="ARBA" id="ARBA00023002"/>
    </source>
</evidence>
<dbReference type="PRINTS" id="PR00469">
    <property type="entry name" value="PNDRDTASEII"/>
</dbReference>
<keyword evidence="1" id="KW-0285">Flavoprotein</keyword>
<dbReference type="EMBL" id="SHKL01000001">
    <property type="protein sequence ID" value="RZT85645.1"/>
    <property type="molecule type" value="Genomic_DNA"/>
</dbReference>
<dbReference type="PANTHER" id="PTHR48105">
    <property type="entry name" value="THIOREDOXIN REDUCTASE 1-RELATED-RELATED"/>
    <property type="match status" value="1"/>
</dbReference>
<dbReference type="GO" id="GO:0004791">
    <property type="term" value="F:thioredoxin-disulfide reductase (NADPH) activity"/>
    <property type="evidence" value="ECO:0007669"/>
    <property type="project" value="UniProtKB-EC"/>
</dbReference>
<dbReference type="Gene3D" id="3.50.50.60">
    <property type="entry name" value="FAD/NAD(P)-binding domain"/>
    <property type="match status" value="2"/>
</dbReference>
<reference evidence="5 6" key="1">
    <citation type="submission" date="2019-02" db="EMBL/GenBank/DDBJ databases">
        <title>Sequencing the genomes of 1000 actinobacteria strains.</title>
        <authorList>
            <person name="Klenk H.-P."/>
        </authorList>
    </citation>
    <scope>NUCLEOTIDE SEQUENCE [LARGE SCALE GENOMIC DNA]</scope>
    <source>
        <strain evidence="5 6">DSM 45779</strain>
    </source>
</reference>
<sequence>MPDNDPNHDVVIVGGGVGGLSAALMLARARRRVTCVDAGSPRNTAAEHVHGFLSRDEASPAELLAGGAAEVRHYGGELITGTARRIAGDGNRGFVVELDDRRRLTARAVIAATGLRDELPPIPGLAARWGHTVLHCPYCHGFEVRDAPLIVLGGQNRPFTLHQVQLVRQWSAAVVFATNGIELDGNERERLTARGIEVIDTPVTAVIDHDRTPVAVEFADHRVLPGAAVFVGPRFLPRDEVLTELGCTREASGALAVDATGQTSVTGLWAVGNLARDTQAIVSAASGVTAAIAANHHLLAHDIDRAVTEHRSPV</sequence>
<dbReference type="SUPFAM" id="SSF51905">
    <property type="entry name" value="FAD/NAD(P)-binding domain"/>
    <property type="match status" value="1"/>
</dbReference>
<proteinExistence type="predicted"/>
<dbReference type="InterPro" id="IPR023753">
    <property type="entry name" value="FAD/NAD-binding_dom"/>
</dbReference>
<dbReference type="PRINTS" id="PR00368">
    <property type="entry name" value="FADPNR"/>
</dbReference>
<evidence type="ECO:0000256" key="3">
    <source>
        <dbReference type="ARBA" id="ARBA00048132"/>
    </source>
</evidence>
<dbReference type="InterPro" id="IPR050097">
    <property type="entry name" value="Ferredoxin-NADP_redctase_2"/>
</dbReference>
<gene>
    <name evidence="5" type="ORF">EV383_2521</name>
</gene>
<evidence type="ECO:0000256" key="1">
    <source>
        <dbReference type="ARBA" id="ARBA00022630"/>
    </source>
</evidence>
<name>A0A4Q7UV44_PSEST</name>
<keyword evidence="6" id="KW-1185">Reference proteome</keyword>
<organism evidence="5 6">
    <name type="scientific">Pseudonocardia sediminis</name>
    <dbReference type="NCBI Taxonomy" id="1397368"/>
    <lineage>
        <taxon>Bacteria</taxon>
        <taxon>Bacillati</taxon>
        <taxon>Actinomycetota</taxon>
        <taxon>Actinomycetes</taxon>
        <taxon>Pseudonocardiales</taxon>
        <taxon>Pseudonocardiaceae</taxon>
        <taxon>Pseudonocardia</taxon>
    </lineage>
</organism>
<dbReference type="RefSeq" id="WP_130290067.1">
    <property type="nucleotide sequence ID" value="NZ_SHKL01000001.1"/>
</dbReference>
<evidence type="ECO:0000313" key="5">
    <source>
        <dbReference type="EMBL" id="RZT85645.1"/>
    </source>
</evidence>
<accession>A0A4Q7UV44</accession>
<dbReference type="Pfam" id="PF07992">
    <property type="entry name" value="Pyr_redox_2"/>
    <property type="match status" value="1"/>
</dbReference>
<dbReference type="OrthoDB" id="9786503at2"/>
<protein>
    <submittedName>
        <fullName evidence="5">Thioredoxin reductase (NADPH)</fullName>
    </submittedName>
</protein>
<evidence type="ECO:0000313" key="6">
    <source>
        <dbReference type="Proteomes" id="UP000291591"/>
    </source>
</evidence>
<dbReference type="Proteomes" id="UP000291591">
    <property type="component" value="Unassembled WGS sequence"/>
</dbReference>
<dbReference type="InterPro" id="IPR036188">
    <property type="entry name" value="FAD/NAD-bd_sf"/>
</dbReference>
<keyword evidence="2" id="KW-0560">Oxidoreductase</keyword>
<comment type="caution">
    <text evidence="5">The sequence shown here is derived from an EMBL/GenBank/DDBJ whole genome shotgun (WGS) entry which is preliminary data.</text>
</comment>
<comment type="catalytic activity">
    <reaction evidence="3">
        <text>[thioredoxin]-dithiol + NADP(+) = [thioredoxin]-disulfide + NADPH + H(+)</text>
        <dbReference type="Rhea" id="RHEA:20345"/>
        <dbReference type="Rhea" id="RHEA-COMP:10698"/>
        <dbReference type="Rhea" id="RHEA-COMP:10700"/>
        <dbReference type="ChEBI" id="CHEBI:15378"/>
        <dbReference type="ChEBI" id="CHEBI:29950"/>
        <dbReference type="ChEBI" id="CHEBI:50058"/>
        <dbReference type="ChEBI" id="CHEBI:57783"/>
        <dbReference type="ChEBI" id="CHEBI:58349"/>
        <dbReference type="EC" id="1.8.1.9"/>
    </reaction>
</comment>